<evidence type="ECO:0000313" key="6">
    <source>
        <dbReference type="EMBL" id="KAF5329478.1"/>
    </source>
</evidence>
<dbReference type="InterPro" id="IPR032466">
    <property type="entry name" value="Metal_Hydrolase"/>
</dbReference>
<dbReference type="PANTHER" id="PTHR21240">
    <property type="entry name" value="2-AMINO-3-CARBOXYLMUCONATE-6-SEMIALDEHYDE DECARBOXYLASE"/>
    <property type="match status" value="1"/>
</dbReference>
<evidence type="ECO:0000256" key="1">
    <source>
        <dbReference type="ARBA" id="ARBA00022793"/>
    </source>
</evidence>
<keyword evidence="1 3" id="KW-0210">Decarboxylase</keyword>
<evidence type="ECO:0000256" key="3">
    <source>
        <dbReference type="RuleBase" id="RU366045"/>
    </source>
</evidence>
<evidence type="ECO:0000259" key="5">
    <source>
        <dbReference type="Pfam" id="PF04909"/>
    </source>
</evidence>
<feature type="signal peptide" evidence="4">
    <location>
        <begin position="1"/>
        <end position="20"/>
    </location>
</feature>
<name>A0A8H5BU99_9AGAR</name>
<dbReference type="InterPro" id="IPR032465">
    <property type="entry name" value="ACMSD"/>
</dbReference>
<keyword evidence="7" id="KW-1185">Reference proteome</keyword>
<sequence>MVPKSFLVFSLLCFTGPSLAKRKWRDTGGTIVLEEAWTIPELVFQSGNTTAALGGTPAEFQANLVDIHNQRLHDMDTNGIDFMVLSCATPCIQGFADPDEAAAMAVTVNNRLAAAISNNTERFGGFASLAMHNATVASQELRRAVKELGFLGVLLNDYQQSGANGETPLYYDQPEYDEFWQTLTELDVPLYLHPRVDIDPILTFQYGHAPFLIGPAQQFTATLSGHILGLCVNGVFDRFPQAKLIVGHFGERISSDLVRIDNQLLRQIPLGIPMKKNVTAYFHENIFETSSGNFATDLLKFHINQIGLGRLMYSIDYPFVNIPQGTAWIDTLPHGVLNQKDFERFSRGLAIDLLHLNN</sequence>
<organism evidence="6 7">
    <name type="scientific">Psilocybe cf. subviscida</name>
    <dbReference type="NCBI Taxonomy" id="2480587"/>
    <lineage>
        <taxon>Eukaryota</taxon>
        <taxon>Fungi</taxon>
        <taxon>Dikarya</taxon>
        <taxon>Basidiomycota</taxon>
        <taxon>Agaricomycotina</taxon>
        <taxon>Agaricomycetes</taxon>
        <taxon>Agaricomycetidae</taxon>
        <taxon>Agaricales</taxon>
        <taxon>Agaricineae</taxon>
        <taxon>Strophariaceae</taxon>
        <taxon>Psilocybe</taxon>
    </lineage>
</organism>
<dbReference type="InterPro" id="IPR006680">
    <property type="entry name" value="Amidohydro-rel"/>
</dbReference>
<comment type="similarity">
    <text evidence="3">Belongs to the metallo-dependent hydrolases superfamily.</text>
</comment>
<comment type="caution">
    <text evidence="6">The sequence shown here is derived from an EMBL/GenBank/DDBJ whole genome shotgun (WGS) entry which is preliminary data.</text>
</comment>
<evidence type="ECO:0000313" key="7">
    <source>
        <dbReference type="Proteomes" id="UP000567179"/>
    </source>
</evidence>
<feature type="chain" id="PRO_5034619658" description="Amidohydrolase-related domain-containing protein" evidence="4">
    <location>
        <begin position="21"/>
        <end position="358"/>
    </location>
</feature>
<dbReference type="GO" id="GO:0016831">
    <property type="term" value="F:carboxy-lyase activity"/>
    <property type="evidence" value="ECO:0007669"/>
    <property type="project" value="UniProtKB-KW"/>
</dbReference>
<gene>
    <name evidence="6" type="ORF">D9619_009120</name>
</gene>
<keyword evidence="2 3" id="KW-0456">Lyase</keyword>
<dbReference type="SUPFAM" id="SSF51556">
    <property type="entry name" value="Metallo-dependent hydrolases"/>
    <property type="match status" value="1"/>
</dbReference>
<dbReference type="GO" id="GO:0005829">
    <property type="term" value="C:cytosol"/>
    <property type="evidence" value="ECO:0007669"/>
    <property type="project" value="TreeGrafter"/>
</dbReference>
<dbReference type="PANTHER" id="PTHR21240:SF31">
    <property type="entry name" value="AMIDOHYDROLASE FAMILY PROTEIN (AFU_ORTHOLOGUE AFUA_7G05840)"/>
    <property type="match status" value="1"/>
</dbReference>
<dbReference type="Proteomes" id="UP000567179">
    <property type="component" value="Unassembled WGS sequence"/>
</dbReference>
<evidence type="ECO:0000256" key="2">
    <source>
        <dbReference type="ARBA" id="ARBA00023239"/>
    </source>
</evidence>
<dbReference type="OrthoDB" id="432010at2759"/>
<dbReference type="AlphaFoldDB" id="A0A8H5BU99"/>
<proteinExistence type="inferred from homology"/>
<accession>A0A8H5BU99</accession>
<dbReference type="GO" id="GO:0016787">
    <property type="term" value="F:hydrolase activity"/>
    <property type="evidence" value="ECO:0007669"/>
    <property type="project" value="InterPro"/>
</dbReference>
<evidence type="ECO:0000256" key="4">
    <source>
        <dbReference type="SAM" id="SignalP"/>
    </source>
</evidence>
<protein>
    <recommendedName>
        <fullName evidence="5">Amidohydrolase-related domain-containing protein</fullName>
    </recommendedName>
</protein>
<dbReference type="EMBL" id="JAACJJ010000002">
    <property type="protein sequence ID" value="KAF5329478.1"/>
    <property type="molecule type" value="Genomic_DNA"/>
</dbReference>
<reference evidence="6 7" key="1">
    <citation type="journal article" date="2020" name="ISME J.">
        <title>Uncovering the hidden diversity of litter-decomposition mechanisms in mushroom-forming fungi.</title>
        <authorList>
            <person name="Floudas D."/>
            <person name="Bentzer J."/>
            <person name="Ahren D."/>
            <person name="Johansson T."/>
            <person name="Persson P."/>
            <person name="Tunlid A."/>
        </authorList>
    </citation>
    <scope>NUCLEOTIDE SEQUENCE [LARGE SCALE GENOMIC DNA]</scope>
    <source>
        <strain evidence="6 7">CBS 101986</strain>
    </source>
</reference>
<dbReference type="Pfam" id="PF04909">
    <property type="entry name" value="Amidohydro_2"/>
    <property type="match status" value="1"/>
</dbReference>
<feature type="domain" description="Amidohydrolase-related" evidence="5">
    <location>
        <begin position="92"/>
        <end position="334"/>
    </location>
</feature>
<dbReference type="Gene3D" id="3.20.20.140">
    <property type="entry name" value="Metal-dependent hydrolases"/>
    <property type="match status" value="1"/>
</dbReference>
<keyword evidence="4" id="KW-0732">Signal</keyword>
<dbReference type="GO" id="GO:0019748">
    <property type="term" value="P:secondary metabolic process"/>
    <property type="evidence" value="ECO:0007669"/>
    <property type="project" value="TreeGrafter"/>
</dbReference>